<feature type="chain" id="PRO_5029640986" description="sphingomyelin phosphodiesterase" evidence="6">
    <location>
        <begin position="17"/>
        <end position="405"/>
    </location>
</feature>
<dbReference type="InterPro" id="IPR005135">
    <property type="entry name" value="Endo/exonuclease/phosphatase"/>
</dbReference>
<name>A0A7I8VIH5_9ANNE</name>
<comment type="similarity">
    <text evidence="1">Belongs to the neutral sphingomyelinase family.</text>
</comment>
<dbReference type="EC" id="3.1.4.12" evidence="2"/>
<evidence type="ECO:0000256" key="5">
    <source>
        <dbReference type="ARBA" id="ARBA00049371"/>
    </source>
</evidence>
<dbReference type="InterPro" id="IPR017766">
    <property type="entry name" value="Sphingomyelinase/PLipase_C"/>
</dbReference>
<dbReference type="PANTHER" id="PTHR16320:SF23">
    <property type="entry name" value="SPHINGOMYELINASE C 1"/>
    <property type="match status" value="1"/>
</dbReference>
<evidence type="ECO:0000256" key="1">
    <source>
        <dbReference type="ARBA" id="ARBA00006335"/>
    </source>
</evidence>
<dbReference type="AlphaFoldDB" id="A0A7I8VIH5"/>
<evidence type="ECO:0000256" key="4">
    <source>
        <dbReference type="ARBA" id="ARBA00022801"/>
    </source>
</evidence>
<comment type="caution">
    <text evidence="8">The sequence shown here is derived from an EMBL/GenBank/DDBJ whole genome shotgun (WGS) entry which is preliminary data.</text>
</comment>
<protein>
    <recommendedName>
        <fullName evidence="2">sphingomyelin phosphodiesterase</fullName>
        <ecNumber evidence="2">3.1.4.12</ecNumber>
    </recommendedName>
</protein>
<evidence type="ECO:0000259" key="7">
    <source>
        <dbReference type="Pfam" id="PF03372"/>
    </source>
</evidence>
<dbReference type="GO" id="GO:0005576">
    <property type="term" value="C:extracellular region"/>
    <property type="evidence" value="ECO:0007669"/>
    <property type="project" value="InterPro"/>
</dbReference>
<evidence type="ECO:0000313" key="9">
    <source>
        <dbReference type="Proteomes" id="UP000549394"/>
    </source>
</evidence>
<sequence length="405" mass="46082">MLTVIVFVSIVVSIQGCQDSGCPNGQSCNPYTNQCVVDPPPPARPAAWIGDEPDFCNRTPDDCKRFRLEYDISHPKGDGEFCENGTKIRCMLPDFKPQLINTPENEFRTISYNIFERSFQITWDGQRERSCRIPLWALTETPDLDVISFQEVFMGGCFAESLNIRQILTYYGFPYFTDLLDIDDRPSNGGIFIASKWPIVEQDMHIYNASDENTWDWFAAKGVSYAKIKKGNTFYHVTGTHMQAGGPDHYRLSQCEETRDFLKTKNIDKSEAIIYTGDFNIDYWSSSQIMKTCIETIDADVPPLSGSLNLTGDPRTNDVQNLTNPNSGGGWVDYVLPSSVNRKPTNASQIILRGMDVEKFEVCWCAECIPLDPDYIFPNDEDCERVERVRHLSDHHPILGTFKYD</sequence>
<keyword evidence="9" id="KW-1185">Reference proteome</keyword>
<feature type="domain" description="Endonuclease/exonuclease/phosphatase" evidence="7">
    <location>
        <begin position="138"/>
        <end position="345"/>
    </location>
</feature>
<dbReference type="EMBL" id="CAJFCJ010000006">
    <property type="protein sequence ID" value="CAD5115848.1"/>
    <property type="molecule type" value="Genomic_DNA"/>
</dbReference>
<proteinExistence type="inferred from homology"/>
<dbReference type="PANTHER" id="PTHR16320">
    <property type="entry name" value="SPHINGOMYELINASE FAMILY MEMBER"/>
    <property type="match status" value="1"/>
</dbReference>
<dbReference type="InterPro" id="IPR038772">
    <property type="entry name" value="Sph/SMPD2-like"/>
</dbReference>
<keyword evidence="3 6" id="KW-0732">Signal</keyword>
<evidence type="ECO:0000256" key="3">
    <source>
        <dbReference type="ARBA" id="ARBA00022729"/>
    </source>
</evidence>
<dbReference type="CDD" id="cd09078">
    <property type="entry name" value="nSMase"/>
    <property type="match status" value="1"/>
</dbReference>
<evidence type="ECO:0000313" key="8">
    <source>
        <dbReference type="EMBL" id="CAD5115848.1"/>
    </source>
</evidence>
<dbReference type="SUPFAM" id="SSF56219">
    <property type="entry name" value="DNase I-like"/>
    <property type="match status" value="1"/>
</dbReference>
<dbReference type="InterPro" id="IPR036691">
    <property type="entry name" value="Endo/exonu/phosph_ase_sf"/>
</dbReference>
<reference evidence="8 9" key="1">
    <citation type="submission" date="2020-08" db="EMBL/GenBank/DDBJ databases">
        <authorList>
            <person name="Hejnol A."/>
        </authorList>
    </citation>
    <scope>NUCLEOTIDE SEQUENCE [LARGE SCALE GENOMIC DNA]</scope>
</reference>
<evidence type="ECO:0000256" key="2">
    <source>
        <dbReference type="ARBA" id="ARBA00012369"/>
    </source>
</evidence>
<gene>
    <name evidence="8" type="ORF">DGYR_LOCUS4539</name>
</gene>
<dbReference type="Proteomes" id="UP000549394">
    <property type="component" value="Unassembled WGS sequence"/>
</dbReference>
<dbReference type="OrthoDB" id="10010057at2759"/>
<accession>A0A7I8VIH5</accession>
<organism evidence="8 9">
    <name type="scientific">Dimorphilus gyrociliatus</name>
    <dbReference type="NCBI Taxonomy" id="2664684"/>
    <lineage>
        <taxon>Eukaryota</taxon>
        <taxon>Metazoa</taxon>
        <taxon>Spiralia</taxon>
        <taxon>Lophotrochozoa</taxon>
        <taxon>Annelida</taxon>
        <taxon>Polychaeta</taxon>
        <taxon>Polychaeta incertae sedis</taxon>
        <taxon>Dinophilidae</taxon>
        <taxon>Dimorphilus</taxon>
    </lineage>
</organism>
<keyword evidence="4" id="KW-0378">Hydrolase</keyword>
<dbReference type="Gene3D" id="3.60.10.10">
    <property type="entry name" value="Endonuclease/exonuclease/phosphatase"/>
    <property type="match status" value="1"/>
</dbReference>
<evidence type="ECO:0000256" key="6">
    <source>
        <dbReference type="SAM" id="SignalP"/>
    </source>
</evidence>
<feature type="signal peptide" evidence="6">
    <location>
        <begin position="1"/>
        <end position="16"/>
    </location>
</feature>
<dbReference type="GO" id="GO:0004767">
    <property type="term" value="F:sphingomyelin phosphodiesterase activity"/>
    <property type="evidence" value="ECO:0007669"/>
    <property type="project" value="UniProtKB-EC"/>
</dbReference>
<dbReference type="Pfam" id="PF03372">
    <property type="entry name" value="Exo_endo_phos"/>
    <property type="match status" value="1"/>
</dbReference>
<comment type="catalytic activity">
    <reaction evidence="5">
        <text>N-(hexadecanoyl)-sphing-4-enine-1-phosphocholine + H2O = N-hexadecanoylsphing-4-enine + phosphocholine + H(+)</text>
        <dbReference type="Rhea" id="RHEA:45644"/>
        <dbReference type="ChEBI" id="CHEBI:15377"/>
        <dbReference type="ChEBI" id="CHEBI:15378"/>
        <dbReference type="ChEBI" id="CHEBI:72959"/>
        <dbReference type="ChEBI" id="CHEBI:78646"/>
        <dbReference type="ChEBI" id="CHEBI:295975"/>
    </reaction>
    <physiologicalReaction direction="left-to-right" evidence="5">
        <dbReference type="Rhea" id="RHEA:45645"/>
    </physiologicalReaction>
</comment>